<accession>A0A917EKE5</accession>
<organism evidence="1 2">
    <name type="scientific">Actibacterium pelagium</name>
    <dbReference type="NCBI Taxonomy" id="2029103"/>
    <lineage>
        <taxon>Bacteria</taxon>
        <taxon>Pseudomonadati</taxon>
        <taxon>Pseudomonadota</taxon>
        <taxon>Alphaproteobacteria</taxon>
        <taxon>Rhodobacterales</taxon>
        <taxon>Roseobacteraceae</taxon>
        <taxon>Actibacterium</taxon>
    </lineage>
</organism>
<dbReference type="AlphaFoldDB" id="A0A917EKE5"/>
<dbReference type="OrthoDB" id="9800698at2"/>
<keyword evidence="2" id="KW-1185">Reference proteome</keyword>
<evidence type="ECO:0008006" key="3">
    <source>
        <dbReference type="Google" id="ProtNLM"/>
    </source>
</evidence>
<dbReference type="Gene3D" id="3.40.50.300">
    <property type="entry name" value="P-loop containing nucleotide triphosphate hydrolases"/>
    <property type="match status" value="1"/>
</dbReference>
<dbReference type="Pfam" id="PF13469">
    <property type="entry name" value="Sulfotransfer_3"/>
    <property type="match status" value="1"/>
</dbReference>
<dbReference type="RefSeq" id="WP_095594478.1">
    <property type="nucleotide sequence ID" value="NZ_BMKN01000002.1"/>
</dbReference>
<dbReference type="EMBL" id="BMKN01000002">
    <property type="protein sequence ID" value="GGE56975.1"/>
    <property type="molecule type" value="Genomic_DNA"/>
</dbReference>
<evidence type="ECO:0000313" key="1">
    <source>
        <dbReference type="EMBL" id="GGE56975.1"/>
    </source>
</evidence>
<reference evidence="1" key="1">
    <citation type="journal article" date="2014" name="Int. J. Syst. Evol. Microbiol.">
        <title>Complete genome sequence of Corynebacterium casei LMG S-19264T (=DSM 44701T), isolated from a smear-ripened cheese.</title>
        <authorList>
            <consortium name="US DOE Joint Genome Institute (JGI-PGF)"/>
            <person name="Walter F."/>
            <person name="Albersmeier A."/>
            <person name="Kalinowski J."/>
            <person name="Ruckert C."/>
        </authorList>
    </citation>
    <scope>NUCLEOTIDE SEQUENCE</scope>
    <source>
        <strain evidence="1">CGMCC 1.16012</strain>
    </source>
</reference>
<gene>
    <name evidence="1" type="ORF">GCM10011517_25930</name>
</gene>
<dbReference type="InterPro" id="IPR027417">
    <property type="entry name" value="P-loop_NTPase"/>
</dbReference>
<name>A0A917EKE5_9RHOB</name>
<protein>
    <recommendedName>
        <fullName evidence="3">Sulfotransferase family protein</fullName>
    </recommendedName>
</protein>
<reference evidence="1" key="2">
    <citation type="submission" date="2020-09" db="EMBL/GenBank/DDBJ databases">
        <authorList>
            <person name="Sun Q."/>
            <person name="Zhou Y."/>
        </authorList>
    </citation>
    <scope>NUCLEOTIDE SEQUENCE</scope>
    <source>
        <strain evidence="1">CGMCC 1.16012</strain>
    </source>
</reference>
<dbReference type="SUPFAM" id="SSF52540">
    <property type="entry name" value="P-loop containing nucleoside triphosphate hydrolases"/>
    <property type="match status" value="1"/>
</dbReference>
<comment type="caution">
    <text evidence="1">The sequence shown here is derived from an EMBL/GenBank/DDBJ whole genome shotgun (WGS) entry which is preliminary data.</text>
</comment>
<sequence length="297" mass="33140">MRNDSSPTRVFVVGCARSGTTLAQRLISERLGLYSLPETRFFANLIGNVEPRMFPQTQQRRPAVRDLRSRLREVLRVSTGMEWQTTGALPAPQRKGRVGMALAAADFVNGMDQLAAENGCSGWLEKTPIHVHYVPQILRYVPGAWVIHVIRGPKQTVASIRDAAQRYPDPWAQIFTCVERAVDNWNASMQDSARAVGLPRQLFLSYETLAQDPEPVLRSVEYRLGLQQMSEPTYLGSGLAEPREVWKSAAISGKVRQAQSKWTLALSAEEREMAEGMIHAIPRPLANELSTFTKAIA</sequence>
<proteinExistence type="predicted"/>
<evidence type="ECO:0000313" key="2">
    <source>
        <dbReference type="Proteomes" id="UP000606730"/>
    </source>
</evidence>
<dbReference type="Proteomes" id="UP000606730">
    <property type="component" value="Unassembled WGS sequence"/>
</dbReference>